<dbReference type="Gramene" id="KQL15820">
    <property type="protein sequence ID" value="KQL15820"/>
    <property type="gene ID" value="SETIT_025637mg"/>
</dbReference>
<reference evidence="2" key="2">
    <citation type="submission" date="2018-08" db="UniProtKB">
        <authorList>
            <consortium name="EnsemblPlants"/>
        </authorList>
    </citation>
    <scope>IDENTIFICATION</scope>
    <source>
        <strain evidence="2">Yugu1</strain>
    </source>
</reference>
<evidence type="ECO:0000256" key="1">
    <source>
        <dbReference type="SAM" id="Phobius"/>
    </source>
</evidence>
<dbReference type="Proteomes" id="UP000004995">
    <property type="component" value="Unassembled WGS sequence"/>
</dbReference>
<proteinExistence type="predicted"/>
<dbReference type="Gramene" id="KQL15819">
    <property type="protein sequence ID" value="KQL15819"/>
    <property type="gene ID" value="SETIT_025637mg"/>
</dbReference>
<keyword evidence="1" id="KW-0472">Membrane</keyword>
<keyword evidence="1" id="KW-0812">Transmembrane</keyword>
<dbReference type="HOGENOM" id="CLU_3280451_0_0_1"/>
<dbReference type="EnsemblPlants" id="KQL15820">
    <property type="protein sequence ID" value="KQL15820"/>
    <property type="gene ID" value="SETIT_025637mg"/>
</dbReference>
<sequence length="41" mass="4792">MSAATMTSRKKMITAPSWYSILMIYLIRYYICVLHPLFSCS</sequence>
<evidence type="ECO:0000313" key="2">
    <source>
        <dbReference type="EnsemblPlants" id="KQL15820"/>
    </source>
</evidence>
<organism evidence="2 3">
    <name type="scientific">Setaria italica</name>
    <name type="common">Foxtail millet</name>
    <name type="synonym">Panicum italicum</name>
    <dbReference type="NCBI Taxonomy" id="4555"/>
    <lineage>
        <taxon>Eukaryota</taxon>
        <taxon>Viridiplantae</taxon>
        <taxon>Streptophyta</taxon>
        <taxon>Embryophyta</taxon>
        <taxon>Tracheophyta</taxon>
        <taxon>Spermatophyta</taxon>
        <taxon>Magnoliopsida</taxon>
        <taxon>Liliopsida</taxon>
        <taxon>Poales</taxon>
        <taxon>Poaceae</taxon>
        <taxon>PACMAD clade</taxon>
        <taxon>Panicoideae</taxon>
        <taxon>Panicodae</taxon>
        <taxon>Paniceae</taxon>
        <taxon>Cenchrinae</taxon>
        <taxon>Setaria</taxon>
    </lineage>
</organism>
<dbReference type="EnsemblPlants" id="KQL15819">
    <property type="protein sequence ID" value="KQL15819"/>
    <property type="gene ID" value="SETIT_025637mg"/>
</dbReference>
<feature type="transmembrane region" description="Helical" evidence="1">
    <location>
        <begin position="12"/>
        <end position="31"/>
    </location>
</feature>
<dbReference type="AlphaFoldDB" id="K3ZFX3"/>
<keyword evidence="1" id="KW-1133">Transmembrane helix</keyword>
<protein>
    <submittedName>
        <fullName evidence="2">Uncharacterized protein</fullName>
    </submittedName>
</protein>
<keyword evidence="3" id="KW-1185">Reference proteome</keyword>
<reference evidence="3" key="1">
    <citation type="journal article" date="2012" name="Nat. Biotechnol.">
        <title>Reference genome sequence of the model plant Setaria.</title>
        <authorList>
            <person name="Bennetzen J.L."/>
            <person name="Schmutz J."/>
            <person name="Wang H."/>
            <person name="Percifield R."/>
            <person name="Hawkins J."/>
            <person name="Pontaroli A.C."/>
            <person name="Estep M."/>
            <person name="Feng L."/>
            <person name="Vaughn J.N."/>
            <person name="Grimwood J."/>
            <person name="Jenkins J."/>
            <person name="Barry K."/>
            <person name="Lindquist E."/>
            <person name="Hellsten U."/>
            <person name="Deshpande S."/>
            <person name="Wang X."/>
            <person name="Wu X."/>
            <person name="Mitros T."/>
            <person name="Triplett J."/>
            <person name="Yang X."/>
            <person name="Ye C.Y."/>
            <person name="Mauro-Herrera M."/>
            <person name="Wang L."/>
            <person name="Li P."/>
            <person name="Sharma M."/>
            <person name="Sharma R."/>
            <person name="Ronald P.C."/>
            <person name="Panaud O."/>
            <person name="Kellogg E.A."/>
            <person name="Brutnell T.P."/>
            <person name="Doust A.N."/>
            <person name="Tuskan G.A."/>
            <person name="Rokhsar D."/>
            <person name="Devos K.M."/>
        </authorList>
    </citation>
    <scope>NUCLEOTIDE SEQUENCE [LARGE SCALE GENOMIC DNA]</scope>
    <source>
        <strain evidence="3">cv. Yugu1</strain>
    </source>
</reference>
<evidence type="ECO:0000313" key="3">
    <source>
        <dbReference type="Proteomes" id="UP000004995"/>
    </source>
</evidence>
<name>K3ZFX3_SETIT</name>
<accession>K3ZFX3</accession>
<dbReference type="EMBL" id="AGNK02001788">
    <property type="status" value="NOT_ANNOTATED_CDS"/>
    <property type="molecule type" value="Genomic_DNA"/>
</dbReference>